<dbReference type="Pfam" id="PF06445">
    <property type="entry name" value="GyrI-like"/>
    <property type="match status" value="1"/>
</dbReference>
<dbReference type="OrthoDB" id="9801123at2"/>
<dbReference type="RefSeq" id="WP_118333917.1">
    <property type="nucleotide sequence ID" value="NZ_AP025567.1"/>
</dbReference>
<dbReference type="GO" id="GO:0003700">
    <property type="term" value="F:DNA-binding transcription factor activity"/>
    <property type="evidence" value="ECO:0007669"/>
    <property type="project" value="InterPro"/>
</dbReference>
<reference evidence="5 6" key="1">
    <citation type="submission" date="2018-08" db="EMBL/GenBank/DDBJ databases">
        <title>A genome reference for cultivated species of the human gut microbiota.</title>
        <authorList>
            <person name="Zou Y."/>
            <person name="Xue W."/>
            <person name="Luo G."/>
        </authorList>
    </citation>
    <scope>NUCLEOTIDE SEQUENCE [LARGE SCALE GENOMIC DNA]</scope>
    <source>
        <strain evidence="5 6">AM07-24</strain>
    </source>
</reference>
<dbReference type="InterPro" id="IPR010499">
    <property type="entry name" value="AraC_E-bd"/>
</dbReference>
<name>A0A415E7W3_9FIRM</name>
<dbReference type="SUPFAM" id="SSF55136">
    <property type="entry name" value="Probable bacterial effector-binding domain"/>
    <property type="match status" value="1"/>
</dbReference>
<dbReference type="EMBL" id="QRMS01000001">
    <property type="protein sequence ID" value="RHJ89887.1"/>
    <property type="molecule type" value="Genomic_DNA"/>
</dbReference>
<dbReference type="STRING" id="1776384.GCA_900086585_03249"/>
<dbReference type="Gene3D" id="3.20.80.10">
    <property type="entry name" value="Regulatory factor, effector binding domain"/>
    <property type="match status" value="1"/>
</dbReference>
<dbReference type="InterPro" id="IPR018060">
    <property type="entry name" value="HTH_AraC"/>
</dbReference>
<protein>
    <submittedName>
        <fullName evidence="5">AraC family transcriptional regulator</fullName>
    </submittedName>
</protein>
<evidence type="ECO:0000256" key="1">
    <source>
        <dbReference type="ARBA" id="ARBA00023015"/>
    </source>
</evidence>
<dbReference type="PANTHER" id="PTHR47504:SF5">
    <property type="entry name" value="RIGHT ORIGIN-BINDING PROTEIN"/>
    <property type="match status" value="1"/>
</dbReference>
<dbReference type="SMART" id="SM00871">
    <property type="entry name" value="AraC_E_bind"/>
    <property type="match status" value="1"/>
</dbReference>
<evidence type="ECO:0000259" key="4">
    <source>
        <dbReference type="PROSITE" id="PS01124"/>
    </source>
</evidence>
<dbReference type="PANTHER" id="PTHR47504">
    <property type="entry name" value="RIGHT ORIGIN-BINDING PROTEIN"/>
    <property type="match status" value="1"/>
</dbReference>
<dbReference type="InterPro" id="IPR009057">
    <property type="entry name" value="Homeodomain-like_sf"/>
</dbReference>
<dbReference type="InterPro" id="IPR018062">
    <property type="entry name" value="HTH_AraC-typ_CS"/>
</dbReference>
<proteinExistence type="predicted"/>
<evidence type="ECO:0000313" key="5">
    <source>
        <dbReference type="EMBL" id="RHJ89887.1"/>
    </source>
</evidence>
<dbReference type="Gene3D" id="1.10.10.60">
    <property type="entry name" value="Homeodomain-like"/>
    <property type="match status" value="2"/>
</dbReference>
<dbReference type="InterPro" id="IPR050959">
    <property type="entry name" value="MarA-like"/>
</dbReference>
<comment type="caution">
    <text evidence="5">The sequence shown here is derived from an EMBL/GenBank/DDBJ whole genome shotgun (WGS) entry which is preliminary data.</text>
</comment>
<dbReference type="Pfam" id="PF12833">
    <property type="entry name" value="HTH_18"/>
    <property type="match status" value="1"/>
</dbReference>
<sequence length="285" mass="32363">MELLENWNRAISYLEDHLEDQVDMEEAAALACCSLYHFQRMFSYMTDITVSEYIRRRKMSMAAAELQSGQVKVLDLALKYGYESPTAFNRAFKNIHGIAPSQARREGVVLKTYPPISFKITIKGEYEMNYKIVTKEAFRVVGKKTHFTEGIDESFEKIPGIWMQAGKDQTISQLCEMMNPEIPGIMGICTSARDEEFDYYIGVASKAPAPAGMEELQIEAGNWAVFQCIGAMPDSIQNLQKRIITEWLPGAGYEYINAPDIEVYFEGDQSSADYVCEVWMPVVKK</sequence>
<dbReference type="SUPFAM" id="SSF46689">
    <property type="entry name" value="Homeodomain-like"/>
    <property type="match status" value="2"/>
</dbReference>
<evidence type="ECO:0000256" key="2">
    <source>
        <dbReference type="ARBA" id="ARBA00023125"/>
    </source>
</evidence>
<evidence type="ECO:0000256" key="3">
    <source>
        <dbReference type="ARBA" id="ARBA00023163"/>
    </source>
</evidence>
<feature type="domain" description="HTH araC/xylS-type" evidence="4">
    <location>
        <begin position="8"/>
        <end position="106"/>
    </location>
</feature>
<organism evidence="5 6">
    <name type="scientific">Emergencia timonensis</name>
    <dbReference type="NCBI Taxonomy" id="1776384"/>
    <lineage>
        <taxon>Bacteria</taxon>
        <taxon>Bacillati</taxon>
        <taxon>Bacillota</taxon>
        <taxon>Clostridia</taxon>
        <taxon>Peptostreptococcales</taxon>
        <taxon>Anaerovoracaceae</taxon>
        <taxon>Emergencia</taxon>
    </lineage>
</organism>
<dbReference type="AlphaFoldDB" id="A0A415E7W3"/>
<keyword evidence="1" id="KW-0805">Transcription regulation</keyword>
<dbReference type="InterPro" id="IPR011256">
    <property type="entry name" value="Reg_factor_effector_dom_sf"/>
</dbReference>
<evidence type="ECO:0000313" key="6">
    <source>
        <dbReference type="Proteomes" id="UP000284841"/>
    </source>
</evidence>
<dbReference type="PRINTS" id="PR00032">
    <property type="entry name" value="HTHARAC"/>
</dbReference>
<keyword evidence="3" id="KW-0804">Transcription</keyword>
<dbReference type="InterPro" id="IPR029442">
    <property type="entry name" value="GyrI-like"/>
</dbReference>
<dbReference type="Proteomes" id="UP000284841">
    <property type="component" value="Unassembled WGS sequence"/>
</dbReference>
<keyword evidence="6" id="KW-1185">Reference proteome</keyword>
<accession>A0A415E7W3</accession>
<keyword evidence="2" id="KW-0238">DNA-binding</keyword>
<dbReference type="SMART" id="SM00342">
    <property type="entry name" value="HTH_ARAC"/>
    <property type="match status" value="1"/>
</dbReference>
<dbReference type="PROSITE" id="PS01124">
    <property type="entry name" value="HTH_ARAC_FAMILY_2"/>
    <property type="match status" value="1"/>
</dbReference>
<dbReference type="GO" id="GO:0043565">
    <property type="term" value="F:sequence-specific DNA binding"/>
    <property type="evidence" value="ECO:0007669"/>
    <property type="project" value="InterPro"/>
</dbReference>
<dbReference type="PROSITE" id="PS00041">
    <property type="entry name" value="HTH_ARAC_FAMILY_1"/>
    <property type="match status" value="1"/>
</dbReference>
<dbReference type="InterPro" id="IPR020449">
    <property type="entry name" value="Tscrpt_reg_AraC-type_HTH"/>
</dbReference>
<gene>
    <name evidence="5" type="ORF">DW099_04805</name>
</gene>